<keyword evidence="2" id="KW-0449">Lipoprotein</keyword>
<dbReference type="PROSITE" id="PS51257">
    <property type="entry name" value="PROKAR_LIPOPROTEIN"/>
    <property type="match status" value="1"/>
</dbReference>
<evidence type="ECO:0000313" key="2">
    <source>
        <dbReference type="EMBL" id="MET3558347.1"/>
    </source>
</evidence>
<evidence type="ECO:0000313" key="3">
    <source>
        <dbReference type="Proteomes" id="UP001549122"/>
    </source>
</evidence>
<dbReference type="Gene3D" id="3.30.1830.10">
    <property type="entry name" value="YehR-like"/>
    <property type="match status" value="1"/>
</dbReference>
<reference evidence="2 3" key="1">
    <citation type="submission" date="2024-06" db="EMBL/GenBank/DDBJ databases">
        <title>Genomic Encyclopedia of Type Strains, Phase IV (KMG-IV): sequencing the most valuable type-strain genomes for metagenomic binning, comparative biology and taxonomic classification.</title>
        <authorList>
            <person name="Goeker M."/>
        </authorList>
    </citation>
    <scope>NUCLEOTIDE SEQUENCE [LARGE SCALE GENOMIC DNA]</scope>
    <source>
        <strain evidence="2 3">DSM 28303</strain>
    </source>
</reference>
<feature type="signal peptide" evidence="1">
    <location>
        <begin position="1"/>
        <end position="21"/>
    </location>
</feature>
<keyword evidence="3" id="KW-1185">Reference proteome</keyword>
<comment type="caution">
    <text evidence="2">The sequence shown here is derived from an EMBL/GenBank/DDBJ whole genome shotgun (WGS) entry which is preliminary data.</text>
</comment>
<gene>
    <name evidence="2" type="ORF">ABID29_001470</name>
</gene>
<dbReference type="Proteomes" id="UP001549122">
    <property type="component" value="Unassembled WGS sequence"/>
</dbReference>
<proteinExistence type="predicted"/>
<dbReference type="InterPro" id="IPR036699">
    <property type="entry name" value="YehR-like_sf"/>
</dbReference>
<evidence type="ECO:0000256" key="1">
    <source>
        <dbReference type="SAM" id="SignalP"/>
    </source>
</evidence>
<dbReference type="EMBL" id="JBEPLO010000015">
    <property type="protein sequence ID" value="MET3558347.1"/>
    <property type="molecule type" value="Genomic_DNA"/>
</dbReference>
<protein>
    <submittedName>
        <fullName evidence="2">Uncharacterized lipoprotein YehR (DUF1307 family)</fullName>
    </submittedName>
</protein>
<dbReference type="RefSeq" id="WP_354365496.1">
    <property type="nucleotide sequence ID" value="NZ_JBEPLO010000015.1"/>
</dbReference>
<keyword evidence="1" id="KW-0732">Signal</keyword>
<dbReference type="SUPFAM" id="SSF160704">
    <property type="entry name" value="YehR-like"/>
    <property type="match status" value="1"/>
</dbReference>
<name>A0ABV2FIG1_9STRE</name>
<dbReference type="InterPro" id="IPR009736">
    <property type="entry name" value="DUF1307"/>
</dbReference>
<feature type="chain" id="PRO_5047497722" evidence="1">
    <location>
        <begin position="22"/>
        <end position="159"/>
    </location>
</feature>
<dbReference type="Pfam" id="PF06998">
    <property type="entry name" value="DUF1307"/>
    <property type="match status" value="1"/>
</dbReference>
<sequence length="159" mass="17535">MKLRKLLVGLVALLGAIALVACGAKTGTADFQLITEGQMDIRNHLEYQGDKITLLEITTTILYSAMGVNSKEEAMEAQNIGAWDGIKGVDHKVEYQDDRIVEVTSIDLAKADPDVLGELMPIESANGEKVDYLSFKMTKENFEKLGLKEVKDGQFKELE</sequence>
<accession>A0ABV2FIG1</accession>
<organism evidence="2 3">
    <name type="scientific">Streptococcus rupicaprae</name>
    <dbReference type="NCBI Taxonomy" id="759619"/>
    <lineage>
        <taxon>Bacteria</taxon>
        <taxon>Bacillati</taxon>
        <taxon>Bacillota</taxon>
        <taxon>Bacilli</taxon>
        <taxon>Lactobacillales</taxon>
        <taxon>Streptococcaceae</taxon>
        <taxon>Streptococcus</taxon>
    </lineage>
</organism>